<dbReference type="SUPFAM" id="SSF53955">
    <property type="entry name" value="Lysozyme-like"/>
    <property type="match status" value="1"/>
</dbReference>
<evidence type="ECO:0000313" key="2">
    <source>
        <dbReference type="EMBL" id="OIQ80378.1"/>
    </source>
</evidence>
<dbReference type="AlphaFoldDB" id="A0A1J5QB13"/>
<dbReference type="Gene3D" id="1.10.530.10">
    <property type="match status" value="1"/>
</dbReference>
<dbReference type="Pfam" id="PF19489">
    <property type="entry name" value="SLT_4"/>
    <property type="match status" value="1"/>
</dbReference>
<evidence type="ECO:0000259" key="1">
    <source>
        <dbReference type="Pfam" id="PF19489"/>
    </source>
</evidence>
<name>A0A1J5QB13_9ZZZZ</name>
<dbReference type="CDD" id="cd00442">
    <property type="entry name" value="Lyz-like"/>
    <property type="match status" value="1"/>
</dbReference>
<dbReference type="InterPro" id="IPR023346">
    <property type="entry name" value="Lysozyme-like_dom_sf"/>
</dbReference>
<protein>
    <recommendedName>
        <fullName evidence="1">Transglycosylase SLT domain-containing protein</fullName>
    </recommendedName>
</protein>
<sequence>MSRLSRAALLLLVVASCGRYRPPSNLDNACAIASERPAYLRAMRASQSRWGVPINVQMATIHQESHFVGNARTPYRFALGIIPMGRASSAYGYAQVLDSTWDEYRRETGHPGASRRDIWAATDFMGWYMDRASRTAGIPKSDARDQYLAYHEGLGGYRNRSYESKGWLIAVAGRVQSRSDLYGRQLRSCGLN</sequence>
<proteinExistence type="predicted"/>
<feature type="domain" description="Transglycosylase SLT" evidence="1">
    <location>
        <begin position="8"/>
        <end position="189"/>
    </location>
</feature>
<comment type="caution">
    <text evidence="2">The sequence shown here is derived from an EMBL/GenBank/DDBJ whole genome shotgun (WGS) entry which is preliminary data.</text>
</comment>
<dbReference type="InterPro" id="IPR045795">
    <property type="entry name" value="SLT_4"/>
</dbReference>
<dbReference type="PROSITE" id="PS51257">
    <property type="entry name" value="PROKAR_LIPOPROTEIN"/>
    <property type="match status" value="1"/>
</dbReference>
<accession>A0A1J5QB13</accession>
<reference evidence="2" key="1">
    <citation type="submission" date="2016-10" db="EMBL/GenBank/DDBJ databases">
        <title>Sequence of Gallionella enrichment culture.</title>
        <authorList>
            <person name="Poehlein A."/>
            <person name="Muehling M."/>
            <person name="Daniel R."/>
        </authorList>
    </citation>
    <scope>NUCLEOTIDE SEQUENCE</scope>
</reference>
<dbReference type="EMBL" id="MLJW01001069">
    <property type="protein sequence ID" value="OIQ80378.1"/>
    <property type="molecule type" value="Genomic_DNA"/>
</dbReference>
<gene>
    <name evidence="2" type="ORF">GALL_378710</name>
</gene>
<organism evidence="2">
    <name type="scientific">mine drainage metagenome</name>
    <dbReference type="NCBI Taxonomy" id="410659"/>
    <lineage>
        <taxon>unclassified sequences</taxon>
        <taxon>metagenomes</taxon>
        <taxon>ecological metagenomes</taxon>
    </lineage>
</organism>